<keyword evidence="2" id="KW-1185">Reference proteome</keyword>
<accession>A0ABP6M772</accession>
<comment type="caution">
    <text evidence="1">The sequence shown here is derived from an EMBL/GenBank/DDBJ whole genome shotgun (WGS) entry which is preliminary data.</text>
</comment>
<organism evidence="1 2">
    <name type="scientific">Streptomyces glomeratus</name>
    <dbReference type="NCBI Taxonomy" id="284452"/>
    <lineage>
        <taxon>Bacteria</taxon>
        <taxon>Bacillati</taxon>
        <taxon>Actinomycetota</taxon>
        <taxon>Actinomycetes</taxon>
        <taxon>Kitasatosporales</taxon>
        <taxon>Streptomycetaceae</taxon>
        <taxon>Streptomyces</taxon>
    </lineage>
</organism>
<name>A0ABP6M772_9ACTN</name>
<sequence>MPARWWSTHAPNDSPLLGPTLHAAMDRVGPLPDAVNVNLVDRGYDSNASRALLRELGFISEIALHSL</sequence>
<proteinExistence type="predicted"/>
<protein>
    <recommendedName>
        <fullName evidence="3">Transposase</fullName>
    </recommendedName>
</protein>
<gene>
    <name evidence="1" type="ORF">GCM10010448_70840</name>
</gene>
<dbReference type="EMBL" id="BAAAUF010000121">
    <property type="protein sequence ID" value="GAA3079201.1"/>
    <property type="molecule type" value="Genomic_DNA"/>
</dbReference>
<evidence type="ECO:0008006" key="3">
    <source>
        <dbReference type="Google" id="ProtNLM"/>
    </source>
</evidence>
<evidence type="ECO:0000313" key="2">
    <source>
        <dbReference type="Proteomes" id="UP001501532"/>
    </source>
</evidence>
<dbReference type="Proteomes" id="UP001501532">
    <property type="component" value="Unassembled WGS sequence"/>
</dbReference>
<reference evidence="2" key="1">
    <citation type="journal article" date="2019" name="Int. J. Syst. Evol. Microbiol.">
        <title>The Global Catalogue of Microorganisms (GCM) 10K type strain sequencing project: providing services to taxonomists for standard genome sequencing and annotation.</title>
        <authorList>
            <consortium name="The Broad Institute Genomics Platform"/>
            <consortium name="The Broad Institute Genome Sequencing Center for Infectious Disease"/>
            <person name="Wu L."/>
            <person name="Ma J."/>
        </authorList>
    </citation>
    <scope>NUCLEOTIDE SEQUENCE [LARGE SCALE GENOMIC DNA]</scope>
    <source>
        <strain evidence="2">JCM 9091</strain>
    </source>
</reference>
<evidence type="ECO:0000313" key="1">
    <source>
        <dbReference type="EMBL" id="GAA3079201.1"/>
    </source>
</evidence>